<comment type="caution">
    <text evidence="1">The sequence shown here is derived from an EMBL/GenBank/DDBJ whole genome shotgun (WGS) entry which is preliminary data.</text>
</comment>
<proteinExistence type="predicted"/>
<reference evidence="1 2" key="1">
    <citation type="journal article" date="2019" name="Commun. Biol.">
        <title>The bagworm genome reveals a unique fibroin gene that provides high tensile strength.</title>
        <authorList>
            <person name="Kono N."/>
            <person name="Nakamura H."/>
            <person name="Ohtoshi R."/>
            <person name="Tomita M."/>
            <person name="Numata K."/>
            <person name="Arakawa K."/>
        </authorList>
    </citation>
    <scope>NUCLEOTIDE SEQUENCE [LARGE SCALE GENOMIC DNA]</scope>
</reference>
<dbReference type="GO" id="GO:0003676">
    <property type="term" value="F:nucleic acid binding"/>
    <property type="evidence" value="ECO:0007669"/>
    <property type="project" value="InterPro"/>
</dbReference>
<evidence type="ECO:0000313" key="1">
    <source>
        <dbReference type="EMBL" id="GBP44449.1"/>
    </source>
</evidence>
<name>A0A4C1W1T8_EUMVA</name>
<evidence type="ECO:0000313" key="2">
    <source>
        <dbReference type="Proteomes" id="UP000299102"/>
    </source>
</evidence>
<dbReference type="Gene3D" id="3.30.420.10">
    <property type="entry name" value="Ribonuclease H-like superfamily/Ribonuclease H"/>
    <property type="match status" value="1"/>
</dbReference>
<gene>
    <name evidence="1" type="ORF">EVAR_39457_1</name>
</gene>
<protein>
    <recommendedName>
        <fullName evidence="3">Mariner Mos1 transposase</fullName>
    </recommendedName>
</protein>
<sequence>MCSMLRVWLDWKDIIHYKLVPPSETITSYLYCQQLMRPNQEVAKKWPKLTNKEDDTSLYALDARPRALTYLQRALDSLGDWFSKWKIENLVKNAVVYVSRSRSDR</sequence>
<dbReference type="Pfam" id="PF01359">
    <property type="entry name" value="Transposase_1"/>
    <property type="match status" value="1"/>
</dbReference>
<dbReference type="AlphaFoldDB" id="A0A4C1W1T8"/>
<dbReference type="OrthoDB" id="616263at2759"/>
<dbReference type="Proteomes" id="UP000299102">
    <property type="component" value="Unassembled WGS sequence"/>
</dbReference>
<accession>A0A4C1W1T8</accession>
<keyword evidence="2" id="KW-1185">Reference proteome</keyword>
<organism evidence="1 2">
    <name type="scientific">Eumeta variegata</name>
    <name type="common">Bagworm moth</name>
    <name type="synonym">Eumeta japonica</name>
    <dbReference type="NCBI Taxonomy" id="151549"/>
    <lineage>
        <taxon>Eukaryota</taxon>
        <taxon>Metazoa</taxon>
        <taxon>Ecdysozoa</taxon>
        <taxon>Arthropoda</taxon>
        <taxon>Hexapoda</taxon>
        <taxon>Insecta</taxon>
        <taxon>Pterygota</taxon>
        <taxon>Neoptera</taxon>
        <taxon>Endopterygota</taxon>
        <taxon>Lepidoptera</taxon>
        <taxon>Glossata</taxon>
        <taxon>Ditrysia</taxon>
        <taxon>Tineoidea</taxon>
        <taxon>Psychidae</taxon>
        <taxon>Oiketicinae</taxon>
        <taxon>Eumeta</taxon>
    </lineage>
</organism>
<dbReference type="EMBL" id="BGZK01000453">
    <property type="protein sequence ID" value="GBP44449.1"/>
    <property type="molecule type" value="Genomic_DNA"/>
</dbReference>
<dbReference type="InterPro" id="IPR036397">
    <property type="entry name" value="RNaseH_sf"/>
</dbReference>
<dbReference type="InterPro" id="IPR001888">
    <property type="entry name" value="Transposase_1"/>
</dbReference>
<evidence type="ECO:0008006" key="3">
    <source>
        <dbReference type="Google" id="ProtNLM"/>
    </source>
</evidence>